<sequence>MDFDEILDHVGGFGKYQKRTILLMAFACLISSSTLYEPVFQSYEPDHWCASPELDRYNCSNLELSEAQCRHYKKYITIPYTVTDNNDTVFSQCTKYAHVSDASFSGDVPLETDNSSVVDCDAGWNYDKSEYESTLVTDIWKALHILSGGNTNRNYKYTRGIFPKFSNIHHFKRSHWNMRPEYSHNHPLNRTLPYVNCLCLFSTRSNNSDLENGEPLYHSLESCIVFCLEINQFMSLLSQKGQIFDEAQRLLTHPNESELAFLLFILAFSGGSILLVSVAYFVRNWRLLQLILASPVFIVILSLPTLHRSPRWLLSAGRNKEAAKIVRKISIDNRNDFPKKLFSHTEMIKKDFEANEKEEMTLINLLRSPTLVCRTAILLHNWFLYNLTYTSFFLYSGYDNNVYLSFALAALAELPASLITMLLVERIGRRKFIMPLTFIAGISCLMIAFLKSPYNFIFIVIGKFAICSAYNTNIIYTSEVYPTPLRGTTGGICNCFGRFSGTICPMFLLLADYWKPLPLVILGVWTSLSSFSVLFLPETQGKSLPATIHEAEMLGRERSVIPTEVEEPIPAYV</sequence>
<keyword evidence="7" id="KW-1185">Reference proteome</keyword>
<evidence type="ECO:0000313" key="7">
    <source>
        <dbReference type="Proteomes" id="UP000230750"/>
    </source>
</evidence>
<keyword evidence="4 5" id="KW-0472">Membrane</keyword>
<feature type="transmembrane region" description="Helical" evidence="5">
    <location>
        <begin position="432"/>
        <end position="450"/>
    </location>
</feature>
<proteinExistence type="predicted"/>
<evidence type="ECO:0000256" key="5">
    <source>
        <dbReference type="SAM" id="Phobius"/>
    </source>
</evidence>
<comment type="caution">
    <text evidence="6">The sequence shown here is derived from an EMBL/GenBank/DDBJ whole genome shotgun (WGS) entry which is preliminary data.</text>
</comment>
<feature type="transmembrane region" description="Helical" evidence="5">
    <location>
        <begin position="259"/>
        <end position="281"/>
    </location>
</feature>
<dbReference type="SUPFAM" id="SSF103473">
    <property type="entry name" value="MFS general substrate transporter"/>
    <property type="match status" value="1"/>
</dbReference>
<dbReference type="InterPro" id="IPR005828">
    <property type="entry name" value="MFS_sugar_transport-like"/>
</dbReference>
<feature type="transmembrane region" description="Helical" evidence="5">
    <location>
        <begin position="402"/>
        <end position="425"/>
    </location>
</feature>
<dbReference type="Pfam" id="PF00083">
    <property type="entry name" value="Sugar_tr"/>
    <property type="match status" value="1"/>
</dbReference>
<keyword evidence="2 5" id="KW-0812">Transmembrane</keyword>
<dbReference type="GO" id="GO:0022857">
    <property type="term" value="F:transmembrane transporter activity"/>
    <property type="evidence" value="ECO:0007669"/>
    <property type="project" value="InterPro"/>
</dbReference>
<dbReference type="GO" id="GO:0016020">
    <property type="term" value="C:membrane"/>
    <property type="evidence" value="ECO:0007669"/>
    <property type="project" value="UniProtKB-SubCell"/>
</dbReference>
<evidence type="ECO:0000313" key="6">
    <source>
        <dbReference type="EMBL" id="PIK61625.1"/>
    </source>
</evidence>
<organism evidence="6 7">
    <name type="scientific">Stichopus japonicus</name>
    <name type="common">Sea cucumber</name>
    <dbReference type="NCBI Taxonomy" id="307972"/>
    <lineage>
        <taxon>Eukaryota</taxon>
        <taxon>Metazoa</taxon>
        <taxon>Echinodermata</taxon>
        <taxon>Eleutherozoa</taxon>
        <taxon>Echinozoa</taxon>
        <taxon>Holothuroidea</taxon>
        <taxon>Aspidochirotacea</taxon>
        <taxon>Aspidochirotida</taxon>
        <taxon>Stichopodidae</taxon>
        <taxon>Apostichopus</taxon>
    </lineage>
</organism>
<name>A0A2G8LN14_STIJA</name>
<evidence type="ECO:0000256" key="4">
    <source>
        <dbReference type="ARBA" id="ARBA00023136"/>
    </source>
</evidence>
<evidence type="ECO:0000256" key="1">
    <source>
        <dbReference type="ARBA" id="ARBA00004141"/>
    </source>
</evidence>
<feature type="transmembrane region" description="Helical" evidence="5">
    <location>
        <begin position="376"/>
        <end position="396"/>
    </location>
</feature>
<dbReference type="InterPro" id="IPR036259">
    <property type="entry name" value="MFS_trans_sf"/>
</dbReference>
<dbReference type="EMBL" id="MRZV01000028">
    <property type="protein sequence ID" value="PIK61625.1"/>
    <property type="molecule type" value="Genomic_DNA"/>
</dbReference>
<accession>A0A2G8LN14</accession>
<comment type="subcellular location">
    <subcellularLocation>
        <location evidence="1">Membrane</location>
        <topology evidence="1">Multi-pass membrane protein</topology>
    </subcellularLocation>
</comment>
<protein>
    <submittedName>
        <fullName evidence="6">Putative organic cation transporter protein-like</fullName>
    </submittedName>
</protein>
<dbReference type="STRING" id="307972.A0A2G8LN14"/>
<gene>
    <name evidence="6" type="ORF">BSL78_01443</name>
</gene>
<dbReference type="OrthoDB" id="3936150at2759"/>
<feature type="transmembrane region" description="Helical" evidence="5">
    <location>
        <begin position="287"/>
        <end position="306"/>
    </location>
</feature>
<dbReference type="Proteomes" id="UP000230750">
    <property type="component" value="Unassembled WGS sequence"/>
</dbReference>
<dbReference type="PANTHER" id="PTHR24064">
    <property type="entry name" value="SOLUTE CARRIER FAMILY 22 MEMBER"/>
    <property type="match status" value="1"/>
</dbReference>
<evidence type="ECO:0000256" key="2">
    <source>
        <dbReference type="ARBA" id="ARBA00022692"/>
    </source>
</evidence>
<dbReference type="AlphaFoldDB" id="A0A2G8LN14"/>
<dbReference type="Gene3D" id="1.20.1250.20">
    <property type="entry name" value="MFS general substrate transporter like domains"/>
    <property type="match status" value="1"/>
</dbReference>
<reference evidence="6 7" key="1">
    <citation type="journal article" date="2017" name="PLoS Biol.">
        <title>The sea cucumber genome provides insights into morphological evolution and visceral regeneration.</title>
        <authorList>
            <person name="Zhang X."/>
            <person name="Sun L."/>
            <person name="Yuan J."/>
            <person name="Sun Y."/>
            <person name="Gao Y."/>
            <person name="Zhang L."/>
            <person name="Li S."/>
            <person name="Dai H."/>
            <person name="Hamel J.F."/>
            <person name="Liu C."/>
            <person name="Yu Y."/>
            <person name="Liu S."/>
            <person name="Lin W."/>
            <person name="Guo K."/>
            <person name="Jin S."/>
            <person name="Xu P."/>
            <person name="Storey K.B."/>
            <person name="Huan P."/>
            <person name="Zhang T."/>
            <person name="Zhou Y."/>
            <person name="Zhang J."/>
            <person name="Lin C."/>
            <person name="Li X."/>
            <person name="Xing L."/>
            <person name="Huo D."/>
            <person name="Sun M."/>
            <person name="Wang L."/>
            <person name="Mercier A."/>
            <person name="Li F."/>
            <person name="Yang H."/>
            <person name="Xiang J."/>
        </authorList>
    </citation>
    <scope>NUCLEOTIDE SEQUENCE [LARGE SCALE GENOMIC DNA]</scope>
    <source>
        <strain evidence="6">Shaxun</strain>
        <tissue evidence="6">Muscle</tissue>
    </source>
</reference>
<evidence type="ECO:0000256" key="3">
    <source>
        <dbReference type="ARBA" id="ARBA00022989"/>
    </source>
</evidence>
<keyword evidence="3 5" id="KW-1133">Transmembrane helix</keyword>